<dbReference type="PANTHER" id="PTHR36437:SF2">
    <property type="entry name" value="GLYOXALASE_BLEOMYCIN RESISTANCE PROTEIN_DIOXYGENASE"/>
    <property type="match status" value="1"/>
</dbReference>
<dbReference type="Pfam" id="PF00903">
    <property type="entry name" value="Glyoxalase"/>
    <property type="match status" value="1"/>
</dbReference>
<evidence type="ECO:0000313" key="3">
    <source>
        <dbReference type="Proteomes" id="UP001152749"/>
    </source>
</evidence>
<accession>A0A9W4TKU5</accession>
<dbReference type="InterPro" id="IPR004360">
    <property type="entry name" value="Glyas_Fos-R_dOase_dom"/>
</dbReference>
<dbReference type="Gene3D" id="3.10.180.10">
    <property type="entry name" value="2,3-Dihydroxybiphenyl 1,2-Dioxygenase, domain 1"/>
    <property type="match status" value="1"/>
</dbReference>
<dbReference type="InterPro" id="IPR029068">
    <property type="entry name" value="Glyas_Bleomycin-R_OHBP_Dase"/>
</dbReference>
<organism evidence="2 3">
    <name type="scientific">Flavobacterium collinsii</name>
    <dbReference type="NCBI Taxonomy" id="1114861"/>
    <lineage>
        <taxon>Bacteria</taxon>
        <taxon>Pseudomonadati</taxon>
        <taxon>Bacteroidota</taxon>
        <taxon>Flavobacteriia</taxon>
        <taxon>Flavobacteriales</taxon>
        <taxon>Flavobacteriaceae</taxon>
        <taxon>Flavobacterium</taxon>
    </lineage>
</organism>
<dbReference type="Proteomes" id="UP001152749">
    <property type="component" value="Chromosome"/>
</dbReference>
<gene>
    <name evidence="2" type="ORF">TRV642_4194</name>
</gene>
<dbReference type="KEGG" id="fcs:TRV642_4194"/>
<dbReference type="RefSeq" id="WP_263361412.1">
    <property type="nucleotide sequence ID" value="NZ_OX336425.1"/>
</dbReference>
<evidence type="ECO:0000313" key="2">
    <source>
        <dbReference type="EMBL" id="CAI2768881.1"/>
    </source>
</evidence>
<evidence type="ECO:0000259" key="1">
    <source>
        <dbReference type="PROSITE" id="PS51819"/>
    </source>
</evidence>
<dbReference type="SUPFAM" id="SSF54593">
    <property type="entry name" value="Glyoxalase/Bleomycin resistance protein/Dihydroxybiphenyl dioxygenase"/>
    <property type="match status" value="1"/>
</dbReference>
<dbReference type="EMBL" id="OX336425">
    <property type="protein sequence ID" value="CAI2768881.1"/>
    <property type="molecule type" value="Genomic_DNA"/>
</dbReference>
<sequence length="132" mass="15085">MRAKVIGIPVLDQEKALQFYTKKLGFVKKHDIPLGENNRWLTVVAKDELNGTEVLLEPSPNHFEPAKTYQKALFEAGIPYTQFNVDNLQEEYDRLIGLEVEFSMKPTEMGNVKIAILDDTCGNKIQLIEMLF</sequence>
<reference evidence="2" key="1">
    <citation type="submission" date="2022-09" db="EMBL/GenBank/DDBJ databases">
        <authorList>
            <person name="Duchaud E."/>
        </authorList>
    </citation>
    <scope>NUCLEOTIDE SEQUENCE</scope>
    <source>
        <strain evidence="2">TRV642</strain>
    </source>
</reference>
<proteinExistence type="predicted"/>
<feature type="domain" description="VOC" evidence="1">
    <location>
        <begin position="2"/>
        <end position="130"/>
    </location>
</feature>
<dbReference type="InterPro" id="IPR037523">
    <property type="entry name" value="VOC_core"/>
</dbReference>
<dbReference type="PROSITE" id="PS51819">
    <property type="entry name" value="VOC"/>
    <property type="match status" value="1"/>
</dbReference>
<protein>
    <submittedName>
        <fullName evidence="2">Catechol 2,3-dioxygenase</fullName>
    </submittedName>
</protein>
<name>A0A9W4TKU5_9FLAO</name>
<dbReference type="AlphaFoldDB" id="A0A9W4TKU5"/>
<dbReference type="PANTHER" id="PTHR36437">
    <property type="entry name" value="GLYOXALASE/BLEOMYCIN RESISTANCE PROTEIN/DIOXYGENASE"/>
    <property type="match status" value="1"/>
</dbReference>